<evidence type="ECO:0000259" key="11">
    <source>
        <dbReference type="PROSITE" id="PS50893"/>
    </source>
</evidence>
<evidence type="ECO:0000256" key="2">
    <source>
        <dbReference type="ARBA" id="ARBA00022448"/>
    </source>
</evidence>
<evidence type="ECO:0000256" key="6">
    <source>
        <dbReference type="ARBA" id="ARBA00022840"/>
    </source>
</evidence>
<evidence type="ECO:0000256" key="9">
    <source>
        <dbReference type="SAM" id="MobiDB-lite"/>
    </source>
</evidence>
<feature type="domain" description="ABC transporter" evidence="11">
    <location>
        <begin position="641"/>
        <end position="875"/>
    </location>
</feature>
<dbReference type="InterPro" id="IPR003439">
    <property type="entry name" value="ABC_transporter-like_ATP-bd"/>
</dbReference>
<dbReference type="FunFam" id="3.40.50.300:FF:000997">
    <property type="entry name" value="Multidrug resistance-associated protein 1"/>
    <property type="match status" value="1"/>
</dbReference>
<dbReference type="STRING" id="45357.A0A2V1B150"/>
<proteinExistence type="predicted"/>
<dbReference type="Gene3D" id="3.40.50.300">
    <property type="entry name" value="P-loop containing nucleotide triphosphate hydrolases"/>
    <property type="match status" value="2"/>
</dbReference>
<dbReference type="InterPro" id="IPR036640">
    <property type="entry name" value="ABC1_TM_sf"/>
</dbReference>
<dbReference type="GO" id="GO:0005524">
    <property type="term" value="F:ATP binding"/>
    <property type="evidence" value="ECO:0007669"/>
    <property type="project" value="UniProtKB-KW"/>
</dbReference>
<organism evidence="13 14">
    <name type="scientific">Candidozyma haemuli</name>
    <dbReference type="NCBI Taxonomy" id="45357"/>
    <lineage>
        <taxon>Eukaryota</taxon>
        <taxon>Fungi</taxon>
        <taxon>Dikarya</taxon>
        <taxon>Ascomycota</taxon>
        <taxon>Saccharomycotina</taxon>
        <taxon>Pichiomycetes</taxon>
        <taxon>Metschnikowiaceae</taxon>
        <taxon>Candidozyma</taxon>
    </lineage>
</organism>
<accession>A0A2V1B150</accession>
<feature type="transmembrane region" description="Helical" evidence="10">
    <location>
        <begin position="330"/>
        <end position="349"/>
    </location>
</feature>
<dbReference type="PROSITE" id="PS50929">
    <property type="entry name" value="ABC_TM1F"/>
    <property type="match status" value="2"/>
</dbReference>
<feature type="transmembrane region" description="Helical" evidence="10">
    <location>
        <begin position="74"/>
        <end position="95"/>
    </location>
</feature>
<dbReference type="CDD" id="cd03250">
    <property type="entry name" value="ABCC_MRP_domain1"/>
    <property type="match status" value="1"/>
</dbReference>
<dbReference type="Pfam" id="PF00005">
    <property type="entry name" value="ABC_tran"/>
    <property type="match status" value="2"/>
</dbReference>
<dbReference type="FunFam" id="1.20.1560.10:FF:000013">
    <property type="entry name" value="ABC transporter C family member 2"/>
    <property type="match status" value="1"/>
</dbReference>
<feature type="region of interest" description="Disordered" evidence="9">
    <location>
        <begin position="1432"/>
        <end position="1468"/>
    </location>
</feature>
<evidence type="ECO:0000256" key="3">
    <source>
        <dbReference type="ARBA" id="ARBA00022692"/>
    </source>
</evidence>
<dbReference type="InterPro" id="IPR017871">
    <property type="entry name" value="ABC_transporter-like_CS"/>
</dbReference>
<dbReference type="GeneID" id="37009083"/>
<feature type="transmembrane region" description="Helical" evidence="10">
    <location>
        <begin position="986"/>
        <end position="1006"/>
    </location>
</feature>
<dbReference type="SUPFAM" id="SSF52540">
    <property type="entry name" value="P-loop containing nucleoside triphosphate hydrolases"/>
    <property type="match status" value="2"/>
</dbReference>
<evidence type="ECO:0000313" key="13">
    <source>
        <dbReference type="EMBL" id="PVH23463.1"/>
    </source>
</evidence>
<feature type="domain" description="ABC transmembrane type-1" evidence="12">
    <location>
        <begin position="316"/>
        <end position="606"/>
    </location>
</feature>
<feature type="transmembrane region" description="Helical" evidence="10">
    <location>
        <begin position="1026"/>
        <end position="1055"/>
    </location>
</feature>
<feature type="transmembrane region" description="Helical" evidence="10">
    <location>
        <begin position="178"/>
        <end position="196"/>
    </location>
</feature>
<dbReference type="GO" id="GO:0000329">
    <property type="term" value="C:fungal-type vacuole membrane"/>
    <property type="evidence" value="ECO:0007669"/>
    <property type="project" value="UniProtKB-ARBA"/>
</dbReference>
<feature type="transmembrane region" description="Helical" evidence="10">
    <location>
        <begin position="1212"/>
        <end position="1236"/>
    </location>
</feature>
<feature type="domain" description="ABC transmembrane type-1" evidence="12">
    <location>
        <begin position="988"/>
        <end position="1269"/>
    </location>
</feature>
<dbReference type="InterPro" id="IPR044726">
    <property type="entry name" value="ABCC_6TM_D2"/>
</dbReference>
<dbReference type="Proteomes" id="UP000244309">
    <property type="component" value="Unassembled WGS sequence"/>
</dbReference>
<feature type="transmembrane region" description="Helical" evidence="10">
    <location>
        <begin position="465"/>
        <end position="489"/>
    </location>
</feature>
<comment type="caution">
    <text evidence="13">The sequence shown here is derived from an EMBL/GenBank/DDBJ whole genome shotgun (WGS) entry which is preliminary data.</text>
</comment>
<evidence type="ECO:0000256" key="4">
    <source>
        <dbReference type="ARBA" id="ARBA00022737"/>
    </source>
</evidence>
<comment type="subcellular location">
    <subcellularLocation>
        <location evidence="1">Vacuole membrane</location>
        <topology evidence="1">Multi-pass membrane protein</topology>
    </subcellularLocation>
</comment>
<evidence type="ECO:0000256" key="10">
    <source>
        <dbReference type="SAM" id="Phobius"/>
    </source>
</evidence>
<feature type="compositionally biased region" description="Basic and acidic residues" evidence="9">
    <location>
        <begin position="1432"/>
        <end position="1455"/>
    </location>
</feature>
<keyword evidence="4" id="KW-0677">Repeat</keyword>
<gene>
    <name evidence="13" type="ORF">CXQ85_003753</name>
</gene>
<feature type="transmembrane region" description="Helical" evidence="10">
    <location>
        <begin position="34"/>
        <end position="53"/>
    </location>
</feature>
<dbReference type="PROSITE" id="PS00211">
    <property type="entry name" value="ABC_TRANSPORTER_1"/>
    <property type="match status" value="2"/>
</dbReference>
<keyword evidence="6" id="KW-0067">ATP-binding</keyword>
<keyword evidence="7 10" id="KW-1133">Transmembrane helix</keyword>
<feature type="transmembrane region" description="Helical" evidence="10">
    <location>
        <begin position="361"/>
        <end position="382"/>
    </location>
</feature>
<dbReference type="Gene3D" id="1.20.1560.10">
    <property type="entry name" value="ABC transporter type 1, transmembrane domain"/>
    <property type="match status" value="2"/>
</dbReference>
<dbReference type="Pfam" id="PF00664">
    <property type="entry name" value="ABC_membrane"/>
    <property type="match status" value="2"/>
</dbReference>
<evidence type="ECO:0000256" key="7">
    <source>
        <dbReference type="ARBA" id="ARBA00022989"/>
    </source>
</evidence>
<evidence type="ECO:0000256" key="8">
    <source>
        <dbReference type="ARBA" id="ARBA00023136"/>
    </source>
</evidence>
<dbReference type="PANTHER" id="PTHR24223">
    <property type="entry name" value="ATP-BINDING CASSETTE SUB-FAMILY C"/>
    <property type="match status" value="1"/>
</dbReference>
<feature type="domain" description="ABC transporter" evidence="11">
    <location>
        <begin position="1309"/>
        <end position="1565"/>
    </location>
</feature>
<dbReference type="CDD" id="cd18579">
    <property type="entry name" value="ABC_6TM_ABCC_D1"/>
    <property type="match status" value="1"/>
</dbReference>
<name>A0A2V1B150_9ASCO</name>
<evidence type="ECO:0000259" key="12">
    <source>
        <dbReference type="PROSITE" id="PS50929"/>
    </source>
</evidence>
<dbReference type="GO" id="GO:0016887">
    <property type="term" value="F:ATP hydrolysis activity"/>
    <property type="evidence" value="ECO:0007669"/>
    <property type="project" value="InterPro"/>
</dbReference>
<dbReference type="EMBL" id="PKFO01000011">
    <property type="protein sequence ID" value="PVH23463.1"/>
    <property type="molecule type" value="Genomic_DNA"/>
</dbReference>
<sequence length="1579" mass="174841">MASPECSFRGSLYQPLVDPHRSAPNPCFVASTSTIAQGLSGVFVLVQILLVFYTHYGPHRIRYSFGNALSTRSVGLFQLVRVSLALLHGTLLLALTHTLYENNARLVTTQLALVSSVVTFATVVPLHVLEVTRSVVGHGSLLLYWFISALSFSIITAIDLFSPHKVFVPSSGKKAASFTYTLEFSLIIISTINFILENHYYLPSKELLEYFDLNGWDPSTVKNLVETLLFTWVTPLLGRIQAKDSFEKDEIPNVAPGYANDVLFQNLEAAWNNEIKRATWWRDRRVSKSKEPTEEERKIKPSLLLVIFKLNWSKIIAAALLRFADVLLSTANPFFVKAFIKFFASYTFFKGSEQGPPLIQGFALAFGIYGISVAKFLAGSVAEVLFSEVDFGVRSALITSTYEKAIKLSPEARTHKTAGEIINHVSIDINGVSSWLHQASSVLVAPVRLVLSLGALYKLLGNSTWAGFGVILVLSPISSVMGFSLASLFKAQMEYKDKRIKLTSEILNSIKSLKLYSWEKPMLEKLNKVRNTEELQYQKRIGVNIAASQLVWESIPDWITYTVYAVYGIYSKSPLTPDIVFSSYSLFNQLLQPIIMIPFLLINLLQVRVHSSRLESYFSLDELNTPFNHTNKPLKEGDVSVSLKNSWFFWTQKDADDSENETSYALKDINFEAKKGSLTCIVGKVGSGKTTLLKSIIGELPTSSKRSHSEVNGKIAYCAQNAWILNATLKQNILFGKRFNEAFYNKTIEACQLLPDLEALPKGDATLVGDKGISLSGGQKARLSLARAVYARADIYLLDDVLSAVDSYVGKKIIDAVLSSKGLLASKTIILATNSVKVLKEAGQIYYISKGEILEHGSYKTVIQQGGDLATLIKEFEEESNNHASEGEEEEEAFNETKTSDAAPSAPILLSDSSGLSHDTIVPLKRVKSNQTIGNASLVSFGHVYADDNQPTKGEDDEDSTQEKKQSGSVKARVFLEVAKASKYQFVILWAVVISLAVIIGIYRNLILKSWSEKNEKSGENVQLRFYLSLYAATGVLVALIKLVGSYVLWAFCALNCAKFFHDRMARSVIKAPMSFFDTTPIGRILNRFTDDVSVSDSSVLPLFGYLFEAAISTLIQVATILVNLPGLTIVVLLLSALFLQYRKWYIPASRELKRLQSTLKSPIFSHLQESIDGTETLRAYSEQERFKYLSRRLVDDVTRASLLSVNVNQWLSIRLSSLSSIIVLASTISCLLTLLTKHPLSTGMVGFLLAYAVSSTSSLDMIIRIASSAEVNLVSIERLIEYANLPQEAPEVIEDHRPLSNWPAQGTINFDNYSTRYRAGLPSVLKSINVQFKPSEKVGIVGRTGAGKSSLTLALFRLIEATGGTINIDGIDSSQIGIADLREKLNIIPQDAHAFAGSVRENLDPFGRYSDEELWRVLELAHLKDHIESLAKPSKDDAEDANKDNENEESRDQNGLDAKISEGGSNLSSGQKQLLCLARALLKPSKILVLDEATASVDVQTDKIIQETIRKEFKDNTIITIAHRLETVLDSDRILVLDKGEVKEFDTPKTLLANKSSEFYSLCKEGGFIDDKGLKKSS</sequence>
<dbReference type="CDD" id="cd18580">
    <property type="entry name" value="ABC_6TM_ABCC_D2"/>
    <property type="match status" value="1"/>
</dbReference>
<dbReference type="InterPro" id="IPR050173">
    <property type="entry name" value="ABC_transporter_C-like"/>
</dbReference>
<dbReference type="SUPFAM" id="SSF90123">
    <property type="entry name" value="ABC transporter transmembrane region"/>
    <property type="match status" value="2"/>
</dbReference>
<dbReference type="GO" id="GO:0140359">
    <property type="term" value="F:ABC-type transporter activity"/>
    <property type="evidence" value="ECO:0007669"/>
    <property type="project" value="InterPro"/>
</dbReference>
<keyword evidence="14" id="KW-1185">Reference proteome</keyword>
<keyword evidence="5" id="KW-0547">Nucleotide-binding</keyword>
<reference evidence="13 14" key="1">
    <citation type="submission" date="2017-12" db="EMBL/GenBank/DDBJ databases">
        <title>Genome Sequence of a Multidrug-Resistant Candida haemulonii Isolate from a Patient with Chronic Leg Ulcers in Israel.</title>
        <authorList>
            <person name="Chow N.A."/>
            <person name="Gade L."/>
            <person name="Batra D."/>
            <person name="Rowe L.A."/>
            <person name="Ben-Ami R."/>
            <person name="Loparev V.N."/>
            <person name="Litvintseva A.P."/>
        </authorList>
    </citation>
    <scope>NUCLEOTIDE SEQUENCE [LARGE SCALE GENOMIC DNA]</scope>
    <source>
        <strain evidence="13 14">B11899</strain>
    </source>
</reference>
<dbReference type="FunFam" id="3.40.50.300:FF:000565">
    <property type="entry name" value="ABC bile acid transporter"/>
    <property type="match status" value="1"/>
</dbReference>
<dbReference type="InterPro" id="IPR011527">
    <property type="entry name" value="ABC1_TM_dom"/>
</dbReference>
<feature type="region of interest" description="Disordered" evidence="9">
    <location>
        <begin position="879"/>
        <end position="903"/>
    </location>
</feature>
<dbReference type="CDD" id="cd03244">
    <property type="entry name" value="ABCC_MRP_domain2"/>
    <property type="match status" value="1"/>
</dbReference>
<dbReference type="SMART" id="SM00382">
    <property type="entry name" value="AAA"/>
    <property type="match status" value="2"/>
</dbReference>
<dbReference type="OrthoDB" id="6500128at2759"/>
<feature type="transmembrane region" description="Helical" evidence="10">
    <location>
        <begin position="107"/>
        <end position="129"/>
    </location>
</feature>
<evidence type="ECO:0000313" key="14">
    <source>
        <dbReference type="Proteomes" id="UP000244309"/>
    </source>
</evidence>
<evidence type="ECO:0000256" key="5">
    <source>
        <dbReference type="ARBA" id="ARBA00022741"/>
    </source>
</evidence>
<dbReference type="PANTHER" id="PTHR24223:SF443">
    <property type="entry name" value="MULTIDRUG-RESISTANCE LIKE PROTEIN 1, ISOFORM I"/>
    <property type="match status" value="1"/>
</dbReference>
<dbReference type="RefSeq" id="XP_025344403.1">
    <property type="nucleotide sequence ID" value="XM_025487387.1"/>
</dbReference>
<keyword evidence="3 10" id="KW-0812">Transmembrane</keyword>
<dbReference type="PROSITE" id="PS50893">
    <property type="entry name" value="ABC_TRANSPORTER_2"/>
    <property type="match status" value="2"/>
</dbReference>
<feature type="transmembrane region" description="Helical" evidence="10">
    <location>
        <begin position="141"/>
        <end position="158"/>
    </location>
</feature>
<dbReference type="InterPro" id="IPR003593">
    <property type="entry name" value="AAA+_ATPase"/>
</dbReference>
<feature type="transmembrane region" description="Helical" evidence="10">
    <location>
        <begin position="1121"/>
        <end position="1142"/>
    </location>
</feature>
<dbReference type="InterPro" id="IPR044746">
    <property type="entry name" value="ABCC_6TM_D1"/>
</dbReference>
<keyword evidence="8 10" id="KW-0472">Membrane</keyword>
<protein>
    <submittedName>
        <fullName evidence="13">Uncharacterized protein</fullName>
    </submittedName>
</protein>
<keyword evidence="2" id="KW-0813">Transport</keyword>
<dbReference type="VEuPathDB" id="FungiDB:CXQ85_003753"/>
<evidence type="ECO:0000256" key="1">
    <source>
        <dbReference type="ARBA" id="ARBA00004128"/>
    </source>
</evidence>
<dbReference type="InterPro" id="IPR027417">
    <property type="entry name" value="P-loop_NTPase"/>
</dbReference>